<evidence type="ECO:0000256" key="1">
    <source>
        <dbReference type="SAM" id="Phobius"/>
    </source>
</evidence>
<dbReference type="Proteomes" id="UP000580250">
    <property type="component" value="Unassembled WGS sequence"/>
</dbReference>
<proteinExistence type="predicted"/>
<organism evidence="2 3">
    <name type="scientific">Meloidogyne enterolobii</name>
    <name type="common">Root-knot nematode worm</name>
    <name type="synonym">Meloidogyne mayaguensis</name>
    <dbReference type="NCBI Taxonomy" id="390850"/>
    <lineage>
        <taxon>Eukaryota</taxon>
        <taxon>Metazoa</taxon>
        <taxon>Ecdysozoa</taxon>
        <taxon>Nematoda</taxon>
        <taxon>Chromadorea</taxon>
        <taxon>Rhabditida</taxon>
        <taxon>Tylenchina</taxon>
        <taxon>Tylenchomorpha</taxon>
        <taxon>Tylenchoidea</taxon>
        <taxon>Meloidogynidae</taxon>
        <taxon>Meloidogyninae</taxon>
        <taxon>Meloidogyne</taxon>
    </lineage>
</organism>
<gene>
    <name evidence="2" type="ORF">MENT_LOCUS39869</name>
</gene>
<accession>A0A6V7WJX5</accession>
<evidence type="ECO:0000313" key="2">
    <source>
        <dbReference type="EMBL" id="CAD2187293.1"/>
    </source>
</evidence>
<reference evidence="2 3" key="1">
    <citation type="submission" date="2020-08" db="EMBL/GenBank/DDBJ databases">
        <authorList>
            <person name="Koutsovoulos G."/>
            <person name="Danchin GJ E."/>
        </authorList>
    </citation>
    <scope>NUCLEOTIDE SEQUENCE [LARGE SCALE GENOMIC DNA]</scope>
</reference>
<dbReference type="AlphaFoldDB" id="A0A6V7WJX5"/>
<name>A0A6V7WJX5_MELEN</name>
<comment type="caution">
    <text evidence="2">The sequence shown here is derived from an EMBL/GenBank/DDBJ whole genome shotgun (WGS) entry which is preliminary data.</text>
</comment>
<keyword evidence="1" id="KW-0812">Transmembrane</keyword>
<feature type="transmembrane region" description="Helical" evidence="1">
    <location>
        <begin position="39"/>
        <end position="70"/>
    </location>
</feature>
<keyword evidence="1" id="KW-1133">Transmembrane helix</keyword>
<keyword evidence="1" id="KW-0472">Membrane</keyword>
<dbReference type="EMBL" id="CAJEWN010000632">
    <property type="protein sequence ID" value="CAD2187293.1"/>
    <property type="molecule type" value="Genomic_DNA"/>
</dbReference>
<protein>
    <submittedName>
        <fullName evidence="2">Uncharacterized protein</fullName>
    </submittedName>
</protein>
<sequence>MIGLVPAAAQHGSAALHVAADTRWFLSFLFFKFNYQNNFFYFSYFFACGGVAQHGWVVFMVWLVFFFIFLNN</sequence>
<evidence type="ECO:0000313" key="3">
    <source>
        <dbReference type="Proteomes" id="UP000580250"/>
    </source>
</evidence>